<proteinExistence type="predicted"/>
<reference evidence="2" key="1">
    <citation type="submission" date="2011-03" db="EMBL/GenBank/DDBJ databases">
        <title>Draft genome sequence of Brevundimonas diminuta.</title>
        <authorList>
            <person name="Brown P.J.B."/>
            <person name="Buechlein A."/>
            <person name="Hemmerich C."/>
            <person name="Brun Y.V."/>
        </authorList>
    </citation>
    <scope>NUCLEOTIDE SEQUENCE [LARGE SCALE GENOMIC DNA]</scope>
    <source>
        <strain evidence="2">C19</strain>
    </source>
</reference>
<protein>
    <submittedName>
        <fullName evidence="1">Uncharacterized protein</fullName>
    </submittedName>
</protein>
<dbReference type="Proteomes" id="UP000006512">
    <property type="component" value="Unassembled WGS sequence"/>
</dbReference>
<dbReference type="Gene3D" id="2.130.10.10">
    <property type="entry name" value="YVTN repeat-like/Quinoprotein amine dehydrogenase"/>
    <property type="match status" value="1"/>
</dbReference>
<keyword evidence="2" id="KW-1185">Reference proteome</keyword>
<dbReference type="AlphaFoldDB" id="F4QJH4"/>
<evidence type="ECO:0000313" key="2">
    <source>
        <dbReference type="Proteomes" id="UP000006512"/>
    </source>
</evidence>
<sequence length="373" mass="41423">MGASGLLLSAGYAAAQNSIDEAAPADRPLEGDRIHYAKRDSAIDAAGKWVVSCKHASVRNETRYRNNDISVVEVANNKERILRFTGFHVAYGCAISPDGHKLAVLVQNRRHDNHLVVLDAGTLEISDVYHTPKSLYLMPIFVGDGLFCFRTEPASELTLLTRFMTCTTESNAKDEIYRLYRLDKGQAEAVSDLRFYIPHAIRNSGGSLVLENDYNLFANRYLSDRDHPVSRTEIAGFGRLYQFPAFVPMSVICGGSGRTYLANDNLFSLEVGLDDFVGFFDALNVSQYEGRYRVPAQFEAALNVKAVSDFAVNGYEYPNFLTSCEDRYLFTGVKPGSGAPAEIILCDETMAIVQTAPYYPDVWEVVEIDGLRV</sequence>
<dbReference type="InterPro" id="IPR011044">
    <property type="entry name" value="Quino_amine_DH_bsu"/>
</dbReference>
<accession>F4QJH4</accession>
<name>F4QJH4_9CAUL</name>
<dbReference type="SUPFAM" id="SSF50969">
    <property type="entry name" value="YVTN repeat-like/Quinoprotein amine dehydrogenase"/>
    <property type="match status" value="1"/>
</dbReference>
<dbReference type="InterPro" id="IPR015943">
    <property type="entry name" value="WD40/YVTN_repeat-like_dom_sf"/>
</dbReference>
<dbReference type="EMBL" id="GL883077">
    <property type="protein sequence ID" value="EGF93157.1"/>
    <property type="molecule type" value="Genomic_DNA"/>
</dbReference>
<organism evidence="1 2">
    <name type="scientific">Asticcacaulis biprosthecium C19</name>
    <dbReference type="NCBI Taxonomy" id="715226"/>
    <lineage>
        <taxon>Bacteria</taxon>
        <taxon>Pseudomonadati</taxon>
        <taxon>Pseudomonadota</taxon>
        <taxon>Alphaproteobacteria</taxon>
        <taxon>Caulobacterales</taxon>
        <taxon>Caulobacteraceae</taxon>
        <taxon>Asticcacaulis</taxon>
    </lineage>
</organism>
<evidence type="ECO:0000313" key="1">
    <source>
        <dbReference type="EMBL" id="EGF93157.1"/>
    </source>
</evidence>
<gene>
    <name evidence="1" type="ORF">ABI_15970</name>
</gene>
<dbReference type="HOGENOM" id="CLU_741135_0_0_5"/>